<evidence type="ECO:0000313" key="1">
    <source>
        <dbReference type="EMBL" id="KAK4527959.1"/>
    </source>
</evidence>
<protein>
    <recommendedName>
        <fullName evidence="3">COX assembly mitochondrial protein</fullName>
    </recommendedName>
</protein>
<dbReference type="AlphaFoldDB" id="A0AAV9IKS4"/>
<sequence>MLKAREWMRQLPKRKLVAQYNERRKAPCQTEVVRFLACLRENGFKEENCAAALASLTSCEASMKLPAKDKKGHILDELDRLRRHLH</sequence>
<dbReference type="InterPro" id="IPR009069">
    <property type="entry name" value="Cys_alpha_HP_mot_SF"/>
</dbReference>
<proteinExistence type="predicted"/>
<name>A0AAV9IKS4_9RHOD</name>
<accession>A0AAV9IKS4</accession>
<reference evidence="1 2" key="1">
    <citation type="submission" date="2022-07" db="EMBL/GenBank/DDBJ databases">
        <title>Genome-wide signatures of adaptation to extreme environments.</title>
        <authorList>
            <person name="Cho C.H."/>
            <person name="Yoon H.S."/>
        </authorList>
    </citation>
    <scope>NUCLEOTIDE SEQUENCE [LARGE SCALE GENOMIC DNA]</scope>
    <source>
        <strain evidence="1 2">108.79 E11</strain>
    </source>
</reference>
<dbReference type="SUPFAM" id="SSF47072">
    <property type="entry name" value="Cysteine alpha-hairpin motif"/>
    <property type="match status" value="1"/>
</dbReference>
<organism evidence="1 2">
    <name type="scientific">Galdieria yellowstonensis</name>
    <dbReference type="NCBI Taxonomy" id="3028027"/>
    <lineage>
        <taxon>Eukaryota</taxon>
        <taxon>Rhodophyta</taxon>
        <taxon>Bangiophyceae</taxon>
        <taxon>Galdieriales</taxon>
        <taxon>Galdieriaceae</taxon>
        <taxon>Galdieria</taxon>
    </lineage>
</organism>
<evidence type="ECO:0008006" key="3">
    <source>
        <dbReference type="Google" id="ProtNLM"/>
    </source>
</evidence>
<keyword evidence="2" id="KW-1185">Reference proteome</keyword>
<evidence type="ECO:0000313" key="2">
    <source>
        <dbReference type="Proteomes" id="UP001300502"/>
    </source>
</evidence>
<comment type="caution">
    <text evidence="1">The sequence shown here is derived from an EMBL/GenBank/DDBJ whole genome shotgun (WGS) entry which is preliminary data.</text>
</comment>
<gene>
    <name evidence="1" type="ORF">GAYE_SCF47G5893</name>
</gene>
<dbReference type="Gene3D" id="1.10.287.1130">
    <property type="entry name" value="CytochromE C oxidase copper chaperone"/>
    <property type="match status" value="1"/>
</dbReference>
<dbReference type="Proteomes" id="UP001300502">
    <property type="component" value="Unassembled WGS sequence"/>
</dbReference>
<dbReference type="EMBL" id="JANCYU010000058">
    <property type="protein sequence ID" value="KAK4527959.1"/>
    <property type="molecule type" value="Genomic_DNA"/>
</dbReference>